<evidence type="ECO:0000313" key="2">
    <source>
        <dbReference type="Proteomes" id="UP000054988"/>
    </source>
</evidence>
<organism evidence="1 2">
    <name type="scientific">Moniliophthora roreri</name>
    <name type="common">Frosty pod rot fungus</name>
    <name type="synonym">Monilia roreri</name>
    <dbReference type="NCBI Taxonomy" id="221103"/>
    <lineage>
        <taxon>Eukaryota</taxon>
        <taxon>Fungi</taxon>
        <taxon>Dikarya</taxon>
        <taxon>Basidiomycota</taxon>
        <taxon>Agaricomycotina</taxon>
        <taxon>Agaricomycetes</taxon>
        <taxon>Agaricomycetidae</taxon>
        <taxon>Agaricales</taxon>
        <taxon>Marasmiineae</taxon>
        <taxon>Marasmiaceae</taxon>
        <taxon>Moniliophthora</taxon>
    </lineage>
</organism>
<name>A0A0W0EUF0_MONRR</name>
<dbReference type="eggNOG" id="ENOG502SC6R">
    <property type="taxonomic scope" value="Eukaryota"/>
</dbReference>
<comment type="caution">
    <text evidence="1">The sequence shown here is derived from an EMBL/GenBank/DDBJ whole genome shotgun (WGS) entry which is preliminary data.</text>
</comment>
<reference evidence="1 2" key="1">
    <citation type="submission" date="2015-12" db="EMBL/GenBank/DDBJ databases">
        <title>Draft genome sequence of Moniliophthora roreri, the causal agent of frosty pod rot of cacao.</title>
        <authorList>
            <person name="Aime M.C."/>
            <person name="Diaz-Valderrama J.R."/>
            <person name="Kijpornyongpan T."/>
            <person name="Phillips-Mora W."/>
        </authorList>
    </citation>
    <scope>NUCLEOTIDE SEQUENCE [LARGE SCALE GENOMIC DNA]</scope>
    <source>
        <strain evidence="1 2">MCA 2952</strain>
    </source>
</reference>
<gene>
    <name evidence="1" type="ORF">WG66_19652</name>
</gene>
<dbReference type="EMBL" id="LATX01002520">
    <property type="protein sequence ID" value="KTB27732.1"/>
    <property type="molecule type" value="Genomic_DNA"/>
</dbReference>
<dbReference type="Proteomes" id="UP000054988">
    <property type="component" value="Unassembled WGS sequence"/>
</dbReference>
<accession>A0A0W0EUF0</accession>
<protein>
    <submittedName>
        <fullName evidence="1">Uncharacterized protein</fullName>
    </submittedName>
</protein>
<sequence length="203" mass="22132">MSAALYNTLPTLADADEKFLQREAIFSQLAPLFAQYNNLFGLCLVHAHCELKDDEIMISTGDVSEPTQGVTGHPERWLASGVPYEFSSTPTAIPPPDLVAAFHAVVGTYADILGLFYAGNLTPGQIMLEHTEGRKNITEIVDNAGGNIQTAWMPGTKNPLMMACVIVCDSLTTRSGGYHKNTKSHLKQYVTLQISPLVLHFLI</sequence>
<evidence type="ECO:0000313" key="1">
    <source>
        <dbReference type="EMBL" id="KTB27732.1"/>
    </source>
</evidence>
<dbReference type="AlphaFoldDB" id="A0A0W0EUF0"/>
<proteinExistence type="predicted"/>